<dbReference type="Pfam" id="PF22570">
    <property type="entry name" value="LiaF-TM"/>
    <property type="match status" value="1"/>
</dbReference>
<name>A0A1I0QZW2_9BACT</name>
<dbReference type="PANTHER" id="PTHR40763">
    <property type="entry name" value="MEMBRANE PROTEIN-RELATED"/>
    <property type="match status" value="1"/>
</dbReference>
<dbReference type="EMBL" id="FOJG01000001">
    <property type="protein sequence ID" value="SEW33522.1"/>
    <property type="molecule type" value="Genomic_DNA"/>
</dbReference>
<evidence type="ECO:0000313" key="4">
    <source>
        <dbReference type="Proteomes" id="UP000199310"/>
    </source>
</evidence>
<dbReference type="InterPro" id="IPR054331">
    <property type="entry name" value="LiaF_TM"/>
</dbReference>
<keyword evidence="4" id="KW-1185">Reference proteome</keyword>
<dbReference type="PROSITE" id="PS51257">
    <property type="entry name" value="PROKAR_LIPOPROTEIN"/>
    <property type="match status" value="1"/>
</dbReference>
<gene>
    <name evidence="3" type="ORF">SAMN04488122_1979</name>
</gene>
<organism evidence="3 4">
    <name type="scientific">Chitinophaga arvensicola</name>
    <dbReference type="NCBI Taxonomy" id="29529"/>
    <lineage>
        <taxon>Bacteria</taxon>
        <taxon>Pseudomonadati</taxon>
        <taxon>Bacteroidota</taxon>
        <taxon>Chitinophagia</taxon>
        <taxon>Chitinophagales</taxon>
        <taxon>Chitinophagaceae</taxon>
        <taxon>Chitinophaga</taxon>
    </lineage>
</organism>
<protein>
    <submittedName>
        <fullName evidence="3">Predicted membrane protein</fullName>
    </submittedName>
</protein>
<proteinExistence type="predicted"/>
<dbReference type="OrthoDB" id="129627at2"/>
<sequence>MKNEDIEASRRKGRNIGGAILIIVGACLLLQRLDLDLPHWLFSWQVILIGVGVAVGAKHNFRFGGWIVMILVGGIFLTAEIMNLPYSNARFIWPVALILVGIMLILKKTSPASEWKSKKQLYDGDRVYGANMESHSQDDMLDATAIFGSVNKVVMSKQFKGGDVTAIFGGAVLNFMKAGIEGTAVMDLTAIFGGCEIIVPADWKVRVDITTILGGVEDKRHVDMVSGGTEKLLILKGTCIMGGVEIKSY</sequence>
<feature type="transmembrane region" description="Helical" evidence="1">
    <location>
        <begin position="63"/>
        <end position="82"/>
    </location>
</feature>
<keyword evidence="1" id="KW-0472">Membrane</keyword>
<feature type="domain" description="LiaF transmembrane" evidence="2">
    <location>
        <begin position="17"/>
        <end position="109"/>
    </location>
</feature>
<evidence type="ECO:0000256" key="1">
    <source>
        <dbReference type="SAM" id="Phobius"/>
    </source>
</evidence>
<dbReference type="AlphaFoldDB" id="A0A1I0QZW2"/>
<dbReference type="Proteomes" id="UP000199310">
    <property type="component" value="Unassembled WGS sequence"/>
</dbReference>
<evidence type="ECO:0000313" key="3">
    <source>
        <dbReference type="EMBL" id="SEW33522.1"/>
    </source>
</evidence>
<dbReference type="PANTHER" id="PTHR40763:SF5">
    <property type="entry name" value="MEMBRANE PROTEIN"/>
    <property type="match status" value="1"/>
</dbReference>
<keyword evidence="1" id="KW-0812">Transmembrane</keyword>
<feature type="transmembrane region" description="Helical" evidence="1">
    <location>
        <begin position="12"/>
        <end position="31"/>
    </location>
</feature>
<keyword evidence="1" id="KW-1133">Transmembrane helix</keyword>
<dbReference type="STRING" id="29529.SAMN04488122_1979"/>
<dbReference type="RefSeq" id="WP_089893818.1">
    <property type="nucleotide sequence ID" value="NZ_FOJG01000001.1"/>
</dbReference>
<accession>A0A1I0QZW2</accession>
<feature type="transmembrane region" description="Helical" evidence="1">
    <location>
        <begin position="37"/>
        <end position="56"/>
    </location>
</feature>
<feature type="transmembrane region" description="Helical" evidence="1">
    <location>
        <begin position="88"/>
        <end position="106"/>
    </location>
</feature>
<reference evidence="4" key="1">
    <citation type="submission" date="2016-10" db="EMBL/GenBank/DDBJ databases">
        <authorList>
            <person name="Varghese N."/>
            <person name="Submissions S."/>
        </authorList>
    </citation>
    <scope>NUCLEOTIDE SEQUENCE [LARGE SCALE GENOMIC DNA]</scope>
    <source>
        <strain evidence="4">DSM 3695</strain>
    </source>
</reference>
<evidence type="ECO:0000259" key="2">
    <source>
        <dbReference type="Pfam" id="PF22570"/>
    </source>
</evidence>